<sequence>MSTYENVDWELDEEEKQLPQSGAMPVQPKRPPPPEYKTEADLMAAIIDAETAEEASLRVGQFCIRMYRIDSLALTKARCLNRAEYHRLMAHWYRQRMEVVSGK</sequence>
<dbReference type="EMBL" id="JALDYZ010000013">
    <property type="protein sequence ID" value="MDI7924204.1"/>
    <property type="molecule type" value="Genomic_DNA"/>
</dbReference>
<feature type="region of interest" description="Disordered" evidence="1">
    <location>
        <begin position="1"/>
        <end position="35"/>
    </location>
</feature>
<evidence type="ECO:0000256" key="1">
    <source>
        <dbReference type="SAM" id="MobiDB-lite"/>
    </source>
</evidence>
<evidence type="ECO:0000313" key="2">
    <source>
        <dbReference type="EMBL" id="MDI7924204.1"/>
    </source>
</evidence>
<dbReference type="RefSeq" id="WP_311788294.1">
    <property type="nucleotide sequence ID" value="NZ_JALDYY010000014.1"/>
</dbReference>
<dbReference type="AlphaFoldDB" id="A0AAE3U2K0"/>
<gene>
    <name evidence="2" type="ORF">MRS75_19245</name>
</gene>
<keyword evidence="3" id="KW-1185">Reference proteome</keyword>
<reference evidence="2" key="1">
    <citation type="submission" date="2022-03" db="EMBL/GenBank/DDBJ databases">
        <title>Fererhizobium litorale gen. nov., sp. nov., isolated from sandy sediments of the Sea of Japan seashore.</title>
        <authorList>
            <person name="Romanenko L."/>
            <person name="Kurilenko V."/>
            <person name="Otstavnykh N."/>
            <person name="Svetashev V."/>
            <person name="Tekutyeva L."/>
            <person name="Isaeva M."/>
            <person name="Mikhailov V."/>
        </authorList>
    </citation>
    <scope>NUCLEOTIDE SEQUENCE</scope>
    <source>
        <strain evidence="2">KMM 9576</strain>
    </source>
</reference>
<proteinExistence type="predicted"/>
<name>A0AAE3U2K0_9HYPH</name>
<evidence type="ECO:0000313" key="3">
    <source>
        <dbReference type="Proteomes" id="UP001161580"/>
    </source>
</evidence>
<dbReference type="Proteomes" id="UP001161580">
    <property type="component" value="Unassembled WGS sequence"/>
</dbReference>
<organism evidence="2 3">
    <name type="scientific">Ferirhizobium litorale</name>
    <dbReference type="NCBI Taxonomy" id="2927786"/>
    <lineage>
        <taxon>Bacteria</taxon>
        <taxon>Pseudomonadati</taxon>
        <taxon>Pseudomonadota</taxon>
        <taxon>Alphaproteobacteria</taxon>
        <taxon>Hyphomicrobiales</taxon>
        <taxon>Rhizobiaceae</taxon>
        <taxon>Ferirhizobium</taxon>
    </lineage>
</organism>
<protein>
    <submittedName>
        <fullName evidence="2">Uncharacterized protein</fullName>
    </submittedName>
</protein>
<accession>A0AAE3U2K0</accession>
<comment type="caution">
    <text evidence="2">The sequence shown here is derived from an EMBL/GenBank/DDBJ whole genome shotgun (WGS) entry which is preliminary data.</text>
</comment>